<gene>
    <name evidence="3" type="ORF">LVJ94_14970</name>
</gene>
<dbReference type="PROSITE" id="PS51819">
    <property type="entry name" value="VOC"/>
    <property type="match status" value="2"/>
</dbReference>
<dbReference type="SUPFAM" id="SSF54593">
    <property type="entry name" value="Glyoxalase/Bleomycin resistance protein/Dihydroxybiphenyl dioxygenase"/>
    <property type="match status" value="1"/>
</dbReference>
<accession>A0ABZ2LFH9</accession>
<dbReference type="RefSeq" id="WP_394838206.1">
    <property type="nucleotide sequence ID" value="NZ_CP089929.1"/>
</dbReference>
<sequence>MTTQAAIHSLRRFGLSVPDLAQAERFYRCFGLDVAPFEGGGLSIRTAAHGREVARMHLGPRKQLHHLSFGAFDGDLDQLATQAIEAGAREIPAYDGGPGRWFVDPDGRAFHIVADENRSPKGRTTEELIVHAGPNAAPGRDLEVRPRRLGHVMLLTTDAGRTASFYMRALGMRLSDATEGIVSFLHHPHGSDHHVIAFVQSPGPAAFHHASFEVPTVDAVGIGANRMAGHGYKEGWGVGRHYAGSNFFHYVRDPWGSFVEYFCDMDYIPANTPWEPRKVAPENSLSSWGPELPDYFLVNSEA</sequence>
<dbReference type="PANTHER" id="PTHR43048">
    <property type="entry name" value="METHYLMALONYL-COA EPIMERASE"/>
    <property type="match status" value="1"/>
</dbReference>
<evidence type="ECO:0000313" key="4">
    <source>
        <dbReference type="Proteomes" id="UP001374803"/>
    </source>
</evidence>
<feature type="domain" description="VOC" evidence="2">
    <location>
        <begin position="148"/>
        <end position="264"/>
    </location>
</feature>
<dbReference type="Pfam" id="PF00903">
    <property type="entry name" value="Glyoxalase"/>
    <property type="match status" value="1"/>
</dbReference>
<dbReference type="Proteomes" id="UP001374803">
    <property type="component" value="Chromosome"/>
</dbReference>
<feature type="domain" description="VOC" evidence="2">
    <location>
        <begin position="6"/>
        <end position="117"/>
    </location>
</feature>
<proteinExistence type="predicted"/>
<reference evidence="3" key="1">
    <citation type="submission" date="2021-12" db="EMBL/GenBank/DDBJ databases">
        <title>Discovery of the Pendulisporaceae a myxobacterial family with distinct sporulation behavior and unique specialized metabolism.</title>
        <authorList>
            <person name="Garcia R."/>
            <person name="Popoff A."/>
            <person name="Bader C.D."/>
            <person name="Loehr J."/>
            <person name="Walesch S."/>
            <person name="Walt C."/>
            <person name="Boldt J."/>
            <person name="Bunk B."/>
            <person name="Haeckl F.J.F.P.J."/>
            <person name="Gunesch A.P."/>
            <person name="Birkelbach J."/>
            <person name="Nuebel U."/>
            <person name="Pietschmann T."/>
            <person name="Bach T."/>
            <person name="Mueller R."/>
        </authorList>
    </citation>
    <scope>NUCLEOTIDE SEQUENCE</scope>
    <source>
        <strain evidence="3">MSr11367</strain>
    </source>
</reference>
<dbReference type="InterPro" id="IPR037523">
    <property type="entry name" value="VOC_core"/>
</dbReference>
<name>A0ABZ2LFH9_9BACT</name>
<dbReference type="InterPro" id="IPR004360">
    <property type="entry name" value="Glyas_Fos-R_dOase_dom"/>
</dbReference>
<organism evidence="3 4">
    <name type="scientific">Pendulispora rubella</name>
    <dbReference type="NCBI Taxonomy" id="2741070"/>
    <lineage>
        <taxon>Bacteria</taxon>
        <taxon>Pseudomonadati</taxon>
        <taxon>Myxococcota</taxon>
        <taxon>Myxococcia</taxon>
        <taxon>Myxococcales</taxon>
        <taxon>Sorangiineae</taxon>
        <taxon>Pendulisporaceae</taxon>
        <taxon>Pendulispora</taxon>
    </lineage>
</organism>
<dbReference type="EMBL" id="CP089983">
    <property type="protein sequence ID" value="WXB08536.1"/>
    <property type="molecule type" value="Genomic_DNA"/>
</dbReference>
<dbReference type="Gene3D" id="3.10.180.10">
    <property type="entry name" value="2,3-Dihydroxybiphenyl 1,2-Dioxygenase, domain 1"/>
    <property type="match status" value="2"/>
</dbReference>
<dbReference type="PANTHER" id="PTHR43048:SF3">
    <property type="entry name" value="METHYLMALONYL-COA EPIMERASE, MITOCHONDRIAL"/>
    <property type="match status" value="1"/>
</dbReference>
<evidence type="ECO:0000259" key="2">
    <source>
        <dbReference type="PROSITE" id="PS51819"/>
    </source>
</evidence>
<dbReference type="InterPro" id="IPR029068">
    <property type="entry name" value="Glyas_Bleomycin-R_OHBP_Dase"/>
</dbReference>
<evidence type="ECO:0000313" key="3">
    <source>
        <dbReference type="EMBL" id="WXB08536.1"/>
    </source>
</evidence>
<dbReference type="InterPro" id="IPR051785">
    <property type="entry name" value="MMCE/EMCE_epimerase"/>
</dbReference>
<protein>
    <submittedName>
        <fullName evidence="3">VOC family protein</fullName>
    </submittedName>
</protein>
<keyword evidence="1" id="KW-0479">Metal-binding</keyword>
<evidence type="ECO:0000256" key="1">
    <source>
        <dbReference type="ARBA" id="ARBA00022723"/>
    </source>
</evidence>
<keyword evidence="4" id="KW-1185">Reference proteome</keyword>